<feature type="domain" description="YpoC-like" evidence="1">
    <location>
        <begin position="5"/>
        <end position="95"/>
    </location>
</feature>
<dbReference type="InterPro" id="IPR048427">
    <property type="entry name" value="YpoC"/>
</dbReference>
<accession>A0A1I5VQP5</accession>
<dbReference type="Pfam" id="PF21747">
    <property type="entry name" value="YpoC"/>
    <property type="match status" value="1"/>
</dbReference>
<reference evidence="3" key="1">
    <citation type="submission" date="2016-10" db="EMBL/GenBank/DDBJ databases">
        <authorList>
            <person name="Varghese N."/>
            <person name="Submissions S."/>
        </authorList>
    </citation>
    <scope>NUCLEOTIDE SEQUENCE [LARGE SCALE GENOMIC DNA]</scope>
    <source>
        <strain evidence="3">DSM 11706</strain>
    </source>
</reference>
<sequence>MSHNNQRYFDEWEIIREELLQLIRNKDPKKSELMRKGIHQLMYILDETEEATPLNYMERTTFIKSNIDKHVAFVQLDELFKETKKKLARIRAQSKSE</sequence>
<proteinExistence type="predicted"/>
<organism evidence="2 3">
    <name type="scientific">Psychrobacillus psychrotolerans</name>
    <dbReference type="NCBI Taxonomy" id="126156"/>
    <lineage>
        <taxon>Bacteria</taxon>
        <taxon>Bacillati</taxon>
        <taxon>Bacillota</taxon>
        <taxon>Bacilli</taxon>
        <taxon>Bacillales</taxon>
        <taxon>Bacillaceae</taxon>
        <taxon>Psychrobacillus</taxon>
    </lineage>
</organism>
<name>A0A1I5VQP5_9BACI</name>
<protein>
    <recommendedName>
        <fullName evidence="1">YpoC-like domain-containing protein</fullName>
    </recommendedName>
</protein>
<dbReference type="OrthoDB" id="2360594at2"/>
<dbReference type="EMBL" id="FOXU01000001">
    <property type="protein sequence ID" value="SFQ09761.1"/>
    <property type="molecule type" value="Genomic_DNA"/>
</dbReference>
<gene>
    <name evidence="2" type="ORF">SAMN05421670_0926</name>
</gene>
<dbReference type="RefSeq" id="WP_093534617.1">
    <property type="nucleotide sequence ID" value="NZ_FOXU01000001.1"/>
</dbReference>
<evidence type="ECO:0000313" key="3">
    <source>
        <dbReference type="Proteomes" id="UP000198734"/>
    </source>
</evidence>
<dbReference type="Proteomes" id="UP000198734">
    <property type="component" value="Unassembled WGS sequence"/>
</dbReference>
<dbReference type="AlphaFoldDB" id="A0A1I5VQP5"/>
<evidence type="ECO:0000313" key="2">
    <source>
        <dbReference type="EMBL" id="SFQ09761.1"/>
    </source>
</evidence>
<keyword evidence="3" id="KW-1185">Reference proteome</keyword>
<evidence type="ECO:0000259" key="1">
    <source>
        <dbReference type="Pfam" id="PF21747"/>
    </source>
</evidence>
<dbReference type="STRING" id="126156.SAMN05421670_0926"/>